<organism evidence="2 3">
    <name type="scientific">Petrolisthes cinctipes</name>
    <name type="common">Flat porcelain crab</name>
    <dbReference type="NCBI Taxonomy" id="88211"/>
    <lineage>
        <taxon>Eukaryota</taxon>
        <taxon>Metazoa</taxon>
        <taxon>Ecdysozoa</taxon>
        <taxon>Arthropoda</taxon>
        <taxon>Crustacea</taxon>
        <taxon>Multicrustacea</taxon>
        <taxon>Malacostraca</taxon>
        <taxon>Eumalacostraca</taxon>
        <taxon>Eucarida</taxon>
        <taxon>Decapoda</taxon>
        <taxon>Pleocyemata</taxon>
        <taxon>Anomura</taxon>
        <taxon>Galatheoidea</taxon>
        <taxon>Porcellanidae</taxon>
        <taxon>Petrolisthes</taxon>
    </lineage>
</organism>
<dbReference type="Proteomes" id="UP001286313">
    <property type="component" value="Unassembled WGS sequence"/>
</dbReference>
<gene>
    <name evidence="2" type="ORF">Pcinc_017368</name>
</gene>
<evidence type="ECO:0000313" key="2">
    <source>
        <dbReference type="EMBL" id="KAK3877966.1"/>
    </source>
</evidence>
<feature type="region of interest" description="Disordered" evidence="1">
    <location>
        <begin position="164"/>
        <end position="191"/>
    </location>
</feature>
<accession>A0AAE1FQU9</accession>
<feature type="region of interest" description="Disordered" evidence="1">
    <location>
        <begin position="206"/>
        <end position="238"/>
    </location>
</feature>
<protein>
    <submittedName>
        <fullName evidence="2">Uncharacterized protein</fullName>
    </submittedName>
</protein>
<dbReference type="AlphaFoldDB" id="A0AAE1FQU9"/>
<evidence type="ECO:0000256" key="1">
    <source>
        <dbReference type="SAM" id="MobiDB-lite"/>
    </source>
</evidence>
<comment type="caution">
    <text evidence="2">The sequence shown here is derived from an EMBL/GenBank/DDBJ whole genome shotgun (WGS) entry which is preliminary data.</text>
</comment>
<proteinExistence type="predicted"/>
<name>A0AAE1FQU9_PETCI</name>
<keyword evidence="3" id="KW-1185">Reference proteome</keyword>
<evidence type="ECO:0000313" key="3">
    <source>
        <dbReference type="Proteomes" id="UP001286313"/>
    </source>
</evidence>
<reference evidence="2" key="1">
    <citation type="submission" date="2023-10" db="EMBL/GenBank/DDBJ databases">
        <title>Genome assemblies of two species of porcelain crab, Petrolisthes cinctipes and Petrolisthes manimaculis (Anomura: Porcellanidae).</title>
        <authorList>
            <person name="Angst P."/>
        </authorList>
    </citation>
    <scope>NUCLEOTIDE SEQUENCE</scope>
    <source>
        <strain evidence="2">PB745_01</strain>
        <tissue evidence="2">Gill</tissue>
    </source>
</reference>
<sequence>MGAEQQQRKRGPELLQNGPLKVSLTQFILNEITNEYYDPVVGNKTVYVSHGGKFLRLKTDSSGMLVVEEPSKFQGQHEEADTLMTFHAYRIGGRVVVRSSDTDVVVILIALAAKMPEALRIVMDFGSGYNRRIYGFKGLSNINKARYKSFIKLTGGKKNVDKLGGRSLPDTLNSDKDSKLENVPTDKPNVMSDTEVDLYDVDTFIDEGSESDDTDIEMLEYDSEPWSDDSESDYEDDY</sequence>
<dbReference type="EMBL" id="JAWQEG010001607">
    <property type="protein sequence ID" value="KAK3877966.1"/>
    <property type="molecule type" value="Genomic_DNA"/>
</dbReference>